<gene>
    <name evidence="1" type="ORF">BcepF1.039</name>
</gene>
<dbReference type="KEGG" id="vg:4818303"/>
<dbReference type="EMBL" id="EF153632">
    <property type="protein sequence ID" value="ABL96770.1"/>
    <property type="molecule type" value="Genomic_DNA"/>
</dbReference>
<accession>A1YZU3</accession>
<name>A1YZU3_9CAUD</name>
<dbReference type="Proteomes" id="UP000001793">
    <property type="component" value="Segment"/>
</dbReference>
<evidence type="ECO:0000313" key="2">
    <source>
        <dbReference type="Proteomes" id="UP000001793"/>
    </source>
</evidence>
<evidence type="ECO:0000313" key="1">
    <source>
        <dbReference type="EMBL" id="ABL96770.1"/>
    </source>
</evidence>
<protein>
    <submittedName>
        <fullName evidence="1">Uncharacterized protein</fullName>
    </submittedName>
</protein>
<keyword evidence="2" id="KW-1185">Reference proteome</keyword>
<reference evidence="1 2" key="1">
    <citation type="submission" date="2006-12" db="EMBL/GenBank/DDBJ databases">
        <title>Genomic analysis of Burkholderia ambifaria phage BcepF1, a member of the Bcep781- like phage supergroup.</title>
        <authorList>
            <person name="Summer E.J."/>
            <person name="Robinson S."/>
            <person name="Haines C."/>
            <person name="Adams B."/>
            <person name="Daggett M."/>
            <person name="Landua J."/>
            <person name="Swanson S."/>
            <person name="Vorndam W."/>
            <person name="Morrison W."/>
            <person name="Nail K."/>
            <person name="Gonzalez C."/>
            <person name="Young R."/>
        </authorList>
    </citation>
    <scope>NUCLEOTIDE SEQUENCE [LARGE SCALE GENOMIC DNA]</scope>
</reference>
<organism evidence="1 2">
    <name type="scientific">Burkholderia phage BcepF1</name>
    <dbReference type="NCBI Taxonomy" id="2886897"/>
    <lineage>
        <taxon>Viruses</taxon>
        <taxon>Duplodnaviria</taxon>
        <taxon>Heunggongvirae</taxon>
        <taxon>Uroviricota</taxon>
        <taxon>Caudoviricetes</taxon>
        <taxon>Lindbergviridae</taxon>
        <taxon>Bcepfunavirus</taxon>
        <taxon>Bcepfunavirus bcepF1</taxon>
    </lineage>
</organism>
<dbReference type="RefSeq" id="YP_001039723.1">
    <property type="nucleotide sequence ID" value="NC_009015.1"/>
</dbReference>
<proteinExistence type="predicted"/>
<dbReference type="GeneID" id="4818303"/>
<sequence length="95" mass="10342">MKLVYITDAQLAAINALANLGEAMGNTTIVEHAREFLTAAARSEDKGSYRAKLDLPIAPEPRTADEATFVIRTFEIPKSGLYLYRDTGPLENGDA</sequence>